<proteinExistence type="inferred from homology"/>
<comment type="caution">
    <text evidence="4">The sequence shown here is derived from an EMBL/GenBank/DDBJ whole genome shotgun (WGS) entry which is preliminary data.</text>
</comment>
<evidence type="ECO:0000313" key="5">
    <source>
        <dbReference type="Proteomes" id="UP000664859"/>
    </source>
</evidence>
<dbReference type="Gene3D" id="1.10.238.10">
    <property type="entry name" value="EF-hand"/>
    <property type="match status" value="2"/>
</dbReference>
<dbReference type="SUPFAM" id="SSF47473">
    <property type="entry name" value="EF-hand"/>
    <property type="match status" value="1"/>
</dbReference>
<dbReference type="GO" id="GO:0043226">
    <property type="term" value="C:organelle"/>
    <property type="evidence" value="ECO:0007669"/>
    <property type="project" value="UniProtKB-ARBA"/>
</dbReference>
<dbReference type="EMBL" id="JAFCMP010000208">
    <property type="protein sequence ID" value="KAG5183463.1"/>
    <property type="molecule type" value="Genomic_DNA"/>
</dbReference>
<evidence type="ECO:0000259" key="3">
    <source>
        <dbReference type="PROSITE" id="PS50222"/>
    </source>
</evidence>
<accession>A0A835YZ87</accession>
<keyword evidence="2" id="KW-0677">Repeat</keyword>
<comment type="similarity">
    <text evidence="1">Belongs to the centrin family.</text>
</comment>
<feature type="domain" description="EF-hand" evidence="3">
    <location>
        <begin position="84"/>
        <end position="117"/>
    </location>
</feature>
<dbReference type="Proteomes" id="UP000664859">
    <property type="component" value="Unassembled WGS sequence"/>
</dbReference>
<dbReference type="AlphaFoldDB" id="A0A835YZ87"/>
<sequence>MQIPTAQELEDMKAGMDPDKTGHIDFPSFFSVLAISLKPVYSEKMLNSAFAHIVGVPESAISDDTVLSRGQLRACMHRLGQVRLSLDDCDDIVREMDRTGRGAVSRADFVQAMQLHC</sequence>
<protein>
    <recommendedName>
        <fullName evidence="3">EF-hand domain-containing protein</fullName>
    </recommendedName>
</protein>
<reference evidence="4" key="1">
    <citation type="submission" date="2021-02" db="EMBL/GenBank/DDBJ databases">
        <title>First Annotated Genome of the Yellow-green Alga Tribonema minus.</title>
        <authorList>
            <person name="Mahan K.M."/>
        </authorList>
    </citation>
    <scope>NUCLEOTIDE SEQUENCE</scope>
    <source>
        <strain evidence="4">UTEX B ZZ1240</strain>
    </source>
</reference>
<organism evidence="4 5">
    <name type="scientific">Tribonema minus</name>
    <dbReference type="NCBI Taxonomy" id="303371"/>
    <lineage>
        <taxon>Eukaryota</taxon>
        <taxon>Sar</taxon>
        <taxon>Stramenopiles</taxon>
        <taxon>Ochrophyta</taxon>
        <taxon>PX clade</taxon>
        <taxon>Xanthophyceae</taxon>
        <taxon>Tribonematales</taxon>
        <taxon>Tribonemataceae</taxon>
        <taxon>Tribonema</taxon>
    </lineage>
</organism>
<dbReference type="InterPro" id="IPR002048">
    <property type="entry name" value="EF_hand_dom"/>
</dbReference>
<evidence type="ECO:0000313" key="4">
    <source>
        <dbReference type="EMBL" id="KAG5183463.1"/>
    </source>
</evidence>
<dbReference type="FunFam" id="1.10.238.10:FF:000178">
    <property type="entry name" value="Calmodulin-2 A"/>
    <property type="match status" value="1"/>
</dbReference>
<evidence type="ECO:0000256" key="1">
    <source>
        <dbReference type="ARBA" id="ARBA00005253"/>
    </source>
</evidence>
<dbReference type="GO" id="GO:0005509">
    <property type="term" value="F:calcium ion binding"/>
    <property type="evidence" value="ECO:0007669"/>
    <property type="project" value="InterPro"/>
</dbReference>
<name>A0A835YZ87_9STRA</name>
<gene>
    <name evidence="4" type="ORF">JKP88DRAFT_255807</name>
</gene>
<dbReference type="InterPro" id="IPR011992">
    <property type="entry name" value="EF-hand-dom_pair"/>
</dbReference>
<dbReference type="Pfam" id="PF13833">
    <property type="entry name" value="EF-hand_8"/>
    <property type="match status" value="1"/>
</dbReference>
<keyword evidence="5" id="KW-1185">Reference proteome</keyword>
<evidence type="ECO:0000256" key="2">
    <source>
        <dbReference type="ARBA" id="ARBA00022737"/>
    </source>
</evidence>
<dbReference type="PROSITE" id="PS50222">
    <property type="entry name" value="EF_HAND_2"/>
    <property type="match status" value="1"/>
</dbReference>